<gene>
    <name evidence="2" type="ORF">FFWV33_15655</name>
</gene>
<dbReference type="RefSeq" id="WP_108741773.1">
    <property type="nucleotide sequence ID" value="NZ_CP020918.1"/>
</dbReference>
<dbReference type="Proteomes" id="UP000244527">
    <property type="component" value="Chromosome"/>
</dbReference>
<keyword evidence="3" id="KW-1185">Reference proteome</keyword>
<reference evidence="2 3" key="1">
    <citation type="submission" date="2017-04" db="EMBL/GenBank/DDBJ databases">
        <title>Compelte genome sequence of WV33.</title>
        <authorList>
            <person name="Lee P.C."/>
        </authorList>
    </citation>
    <scope>NUCLEOTIDE SEQUENCE [LARGE SCALE GENOMIC DNA]</scope>
    <source>
        <strain evidence="2 3">WV33</strain>
    </source>
</reference>
<dbReference type="EMBL" id="CP020918">
    <property type="protein sequence ID" value="AWG22859.1"/>
    <property type="molecule type" value="Genomic_DNA"/>
</dbReference>
<dbReference type="Gene3D" id="3.40.50.300">
    <property type="entry name" value="P-loop containing nucleotide triphosphate hydrolases"/>
    <property type="match status" value="1"/>
</dbReference>
<dbReference type="AlphaFoldDB" id="A0A2S1LGM1"/>
<dbReference type="OrthoDB" id="9806903at2"/>
<proteinExistence type="predicted"/>
<sequence length="735" mass="86389">MSDYDFSTLNSSDLEELVCDLLNLDQPDDSVIKYKTFKEGKDKGIDLLYSTDNNMFEQVGQVKHFYRTGYNKMLYPLRATEVDKVKKLNPNRYIFATSVDLSVANAEEIMTLFEPHIKNLNDVYGKKDLNRLIENHEEILNTHYKLWLSDFSILRKLLGSDLEFRSSAFEEHELKRRLRIYVKTPLFEDVQKALEKNRFIILTGEPGVGKTTLAEMLIYKYIAEGYNLSYILDDIKEAEKVLIPGDSKQIIYFDDFLGSNKVEINKAKGSETTLRKILNRIPGMENKLVVFTTRSFLLNTAIEESENLKRFNVKAKSSLFELKEYDEVLKRQLLNNHIEDSELKEELKELLYDEKLQEFIVKHTNYTPRSVEFITSVELVNHFNTTEFKEFIFSSFNYPDQIWRHAYIEQITEDDRLLLNTLISFGDSANITELENAYNTRVRYEVKNNNKHIEMFAFSKSFKRLEGGFILLKNDDDVNFINPSLIDFLMNFLAENQDEVNRIAESVQYLSQLTVRLFSLGRTGKVKIPKSLEKRLLTDYQSFISNENVDYDLIYLALVIYKYVEDDDKEEVICEIIDRITEWKALHEDYSLNLHFKNFMLSVKGNEYINSILQKRIEEIVSELFRGTRELNDAVDLLAQLIESFDVDLKKLDTTNITNHLDDLFSEHIFNDIEDLMDWATDEGEVYDRRNAFENLSIQINDLGLEYKADLSEFDQDWFEVCRCNDIRRIMEKND</sequence>
<dbReference type="SUPFAM" id="SSF52540">
    <property type="entry name" value="P-loop containing nucleoside triphosphate hydrolases"/>
    <property type="match status" value="1"/>
</dbReference>
<name>A0A2S1LGM1_9FLAO</name>
<dbReference type="InterPro" id="IPR049050">
    <property type="entry name" value="nSTAND3"/>
</dbReference>
<dbReference type="InterPro" id="IPR027417">
    <property type="entry name" value="P-loop_NTPase"/>
</dbReference>
<dbReference type="Pfam" id="PF20720">
    <property type="entry name" value="nSTAND3"/>
    <property type="match status" value="1"/>
</dbReference>
<accession>A0A2S1LGM1</accession>
<evidence type="ECO:0000313" key="2">
    <source>
        <dbReference type="EMBL" id="AWG22859.1"/>
    </source>
</evidence>
<organism evidence="2 3">
    <name type="scientific">Flavobacterium faecale</name>
    <dbReference type="NCBI Taxonomy" id="1355330"/>
    <lineage>
        <taxon>Bacteria</taxon>
        <taxon>Pseudomonadati</taxon>
        <taxon>Bacteroidota</taxon>
        <taxon>Flavobacteriia</taxon>
        <taxon>Flavobacteriales</taxon>
        <taxon>Flavobacteriaceae</taxon>
        <taxon>Flavobacterium</taxon>
    </lineage>
</organism>
<dbReference type="KEGG" id="ffa:FFWV33_15655"/>
<evidence type="ECO:0000313" key="3">
    <source>
        <dbReference type="Proteomes" id="UP000244527"/>
    </source>
</evidence>
<feature type="domain" description="Novel STAND NTPase 3" evidence="1">
    <location>
        <begin position="181"/>
        <end position="339"/>
    </location>
</feature>
<evidence type="ECO:0000259" key="1">
    <source>
        <dbReference type="Pfam" id="PF20720"/>
    </source>
</evidence>
<protein>
    <recommendedName>
        <fullName evidence="1">Novel STAND NTPase 3 domain-containing protein</fullName>
    </recommendedName>
</protein>